<dbReference type="eggNOG" id="COG1905">
    <property type="taxonomic scope" value="Bacteria"/>
</dbReference>
<dbReference type="AlphaFoldDB" id="Q21ZA7"/>
<dbReference type="GO" id="GO:0046872">
    <property type="term" value="F:metal ion binding"/>
    <property type="evidence" value="ECO:0007669"/>
    <property type="project" value="UniProtKB-KW"/>
</dbReference>
<reference evidence="6" key="1">
    <citation type="submission" date="2006-02" db="EMBL/GenBank/DDBJ databases">
        <title>Complete sequence of chromosome of Rhodoferax ferrireducens DSM 15236.</title>
        <authorList>
            <person name="Copeland A."/>
            <person name="Lucas S."/>
            <person name="Lapidus A."/>
            <person name="Barry K."/>
            <person name="Detter J.C."/>
            <person name="Glavina del Rio T."/>
            <person name="Hammon N."/>
            <person name="Israni S."/>
            <person name="Pitluck S."/>
            <person name="Brettin T."/>
            <person name="Bruce D."/>
            <person name="Han C."/>
            <person name="Tapia R."/>
            <person name="Gilna P."/>
            <person name="Kiss H."/>
            <person name="Schmutz J."/>
            <person name="Larimer F."/>
            <person name="Land M."/>
            <person name="Kyrpides N."/>
            <person name="Ivanova N."/>
            <person name="Richardson P."/>
        </authorList>
    </citation>
    <scope>NUCLEOTIDE SEQUENCE [LARGE SCALE GENOMIC DNA]</scope>
    <source>
        <strain evidence="6">ATCC BAA-621 / DSM 15236 / T118</strain>
    </source>
</reference>
<dbReference type="KEGG" id="rfr:Rfer_1160"/>
<feature type="region of interest" description="Disordered" evidence="4">
    <location>
        <begin position="84"/>
        <end position="103"/>
    </location>
</feature>
<dbReference type="STRING" id="338969.Rfer_1160"/>
<dbReference type="EMBL" id="CP000267">
    <property type="protein sequence ID" value="ABD68896.1"/>
    <property type="molecule type" value="Genomic_DNA"/>
</dbReference>
<keyword evidence="1" id="KW-0479">Metal-binding</keyword>
<evidence type="ECO:0000313" key="5">
    <source>
        <dbReference type="EMBL" id="ABD68896.1"/>
    </source>
</evidence>
<dbReference type="InterPro" id="IPR041921">
    <property type="entry name" value="NuoE_N"/>
</dbReference>
<evidence type="ECO:0000313" key="6">
    <source>
        <dbReference type="Proteomes" id="UP000008332"/>
    </source>
</evidence>
<gene>
    <name evidence="5" type="ordered locus">Rfer_1160</name>
</gene>
<dbReference type="Proteomes" id="UP000008332">
    <property type="component" value="Chromosome"/>
</dbReference>
<evidence type="ECO:0000256" key="2">
    <source>
        <dbReference type="ARBA" id="ARBA00023004"/>
    </source>
</evidence>
<sequence length="103" mass="11582">MSVQHEHEAVGKALSRCESDPHTLVQILRETQELAGWLFRAVLGVGARELTLNLAHVEVAVGFYRFFHTRPVGRLSTPDLKWPSRADTRSQAWRLAAAPRPRG</sequence>
<name>Q21ZA7_ALBFT</name>
<dbReference type="InterPro" id="IPR036249">
    <property type="entry name" value="Thioredoxin-like_sf"/>
</dbReference>
<dbReference type="Gene3D" id="1.10.10.1590">
    <property type="entry name" value="NADH-quinone oxidoreductase subunit E"/>
    <property type="match status" value="1"/>
</dbReference>
<dbReference type="SUPFAM" id="SSF52833">
    <property type="entry name" value="Thioredoxin-like"/>
    <property type="match status" value="1"/>
</dbReference>
<dbReference type="HOGENOM" id="CLU_2261626_0_0_4"/>
<evidence type="ECO:0000256" key="3">
    <source>
        <dbReference type="ARBA" id="ARBA00023014"/>
    </source>
</evidence>
<proteinExistence type="predicted"/>
<protein>
    <submittedName>
        <fullName evidence="5">Uncharacterized protein</fullName>
    </submittedName>
</protein>
<dbReference type="OrthoDB" id="9807941at2"/>
<keyword evidence="2" id="KW-0408">Iron</keyword>
<dbReference type="GO" id="GO:0051536">
    <property type="term" value="F:iron-sulfur cluster binding"/>
    <property type="evidence" value="ECO:0007669"/>
    <property type="project" value="UniProtKB-KW"/>
</dbReference>
<accession>Q21ZA7</accession>
<evidence type="ECO:0000256" key="4">
    <source>
        <dbReference type="SAM" id="MobiDB-lite"/>
    </source>
</evidence>
<keyword evidence="6" id="KW-1185">Reference proteome</keyword>
<dbReference type="Pfam" id="PF01257">
    <property type="entry name" value="2Fe-2S_thioredx"/>
    <property type="match status" value="1"/>
</dbReference>
<evidence type="ECO:0000256" key="1">
    <source>
        <dbReference type="ARBA" id="ARBA00022723"/>
    </source>
</evidence>
<dbReference type="RefSeq" id="WP_011463465.1">
    <property type="nucleotide sequence ID" value="NC_007908.1"/>
</dbReference>
<organism evidence="5 6">
    <name type="scientific">Albidiferax ferrireducens (strain ATCC BAA-621 / DSM 15236 / T118)</name>
    <name type="common">Rhodoferax ferrireducens</name>
    <dbReference type="NCBI Taxonomy" id="338969"/>
    <lineage>
        <taxon>Bacteria</taxon>
        <taxon>Pseudomonadati</taxon>
        <taxon>Pseudomonadota</taxon>
        <taxon>Betaproteobacteria</taxon>
        <taxon>Burkholderiales</taxon>
        <taxon>Comamonadaceae</taxon>
        <taxon>Rhodoferax</taxon>
    </lineage>
</organism>
<keyword evidence="3" id="KW-0411">Iron-sulfur</keyword>